<evidence type="ECO:0000313" key="4">
    <source>
        <dbReference type="Proteomes" id="UP000310719"/>
    </source>
</evidence>
<sequence>MKLPAKIRRDWHFYAFAIGLIFILNGVVGLLGFGSEGLANLCGRAGDLGDQFLAGGVYHSPSPGRSDGKRRGLTLTET</sequence>
<proteinExistence type="predicted"/>
<feature type="region of interest" description="Disordered" evidence="1">
    <location>
        <begin position="56"/>
        <end position="78"/>
    </location>
</feature>
<name>A0A4U9HM78_9ENTR</name>
<dbReference type="Pfam" id="PF10953">
    <property type="entry name" value="DUF2754"/>
    <property type="match status" value="1"/>
</dbReference>
<evidence type="ECO:0000313" key="3">
    <source>
        <dbReference type="EMBL" id="VTP64401.1"/>
    </source>
</evidence>
<dbReference type="InterPro" id="IPR020490">
    <property type="entry name" value="Uncharacterised_YaiZ"/>
</dbReference>
<keyword evidence="2" id="KW-0472">Membrane</keyword>
<reference evidence="3 4" key="1">
    <citation type="submission" date="2019-05" db="EMBL/GenBank/DDBJ databases">
        <authorList>
            <consortium name="Pathogen Informatics"/>
        </authorList>
    </citation>
    <scope>NUCLEOTIDE SEQUENCE [LARGE SCALE GENOMIC DNA]</scope>
    <source>
        <strain evidence="3 4">NCTC13032</strain>
    </source>
</reference>
<keyword evidence="2" id="KW-0812">Transmembrane</keyword>
<accession>A0A4U9HM78</accession>
<dbReference type="AlphaFoldDB" id="A0A4U9HM78"/>
<feature type="transmembrane region" description="Helical" evidence="2">
    <location>
        <begin position="12"/>
        <end position="34"/>
    </location>
</feature>
<evidence type="ECO:0000256" key="1">
    <source>
        <dbReference type="SAM" id="MobiDB-lite"/>
    </source>
</evidence>
<keyword evidence="2" id="KW-1133">Transmembrane helix</keyword>
<organism evidence="3 4">
    <name type="scientific">Leclercia adecarboxylata</name>
    <dbReference type="NCBI Taxonomy" id="83655"/>
    <lineage>
        <taxon>Bacteria</taxon>
        <taxon>Pseudomonadati</taxon>
        <taxon>Pseudomonadota</taxon>
        <taxon>Gammaproteobacteria</taxon>
        <taxon>Enterobacterales</taxon>
        <taxon>Enterobacteriaceae</taxon>
        <taxon>Leclercia</taxon>
    </lineage>
</organism>
<dbReference type="Proteomes" id="UP000310719">
    <property type="component" value="Chromosome"/>
</dbReference>
<evidence type="ECO:0000256" key="2">
    <source>
        <dbReference type="SAM" id="Phobius"/>
    </source>
</evidence>
<dbReference type="EMBL" id="LR590464">
    <property type="protein sequence ID" value="VTP64401.1"/>
    <property type="molecule type" value="Genomic_DNA"/>
</dbReference>
<protein>
    <submittedName>
        <fullName evidence="3">Protein of uncharacterized function (DUF2754)</fullName>
    </submittedName>
</protein>
<gene>
    <name evidence="3" type="ORF">NCTC13032_01462</name>
</gene>